<sequence>MSSFVENLRQHPTYMNISPERHFLKRSLSEEQLSWAIRFLFGISVFLIVILSISYHSINQELIFYSEKVDHTHEVLDNVQDIRTRLYQVTYYGRGYLVMIDSVNRRNMLERLASVPHRIDYLSELTQDSPTQHAKVDSLRHYFALYEKSVVNFGMSDPAKLDLSSKLTLLRNGTSKTENLNEILDRIASVENKLMQERIISRDNYKQQIFRFNWVIMGVALAFLLCSFLLLERELKRTKGYRIELENQVENLNRSNAELEQFAYVASHDLQEPLRKIRSFADLLKTKNKDNLTEESKQIVGKIIKSASRMQLLIDDLLAFSRSIDSPREIEQVDLNDILRDVRANIKGKMQEHNADIRSDTLPTVTGYGNQLTQLFENILSNSLKYCKPGLCPEIVITSSEISGSSIAGIRESQLEDIFHQIVIKDNGIGFRNEYAEKIFVIFQRLHGQDDYQGSGIGLAICRKVVANHNGYIMADGEEGKGARFYIYLPQNSSTV</sequence>
<dbReference type="SUPFAM" id="SSF47384">
    <property type="entry name" value="Homodimeric domain of signal transducing histidine kinase"/>
    <property type="match status" value="1"/>
</dbReference>
<dbReference type="Pfam" id="PF05227">
    <property type="entry name" value="CHASE3"/>
    <property type="match status" value="1"/>
</dbReference>
<dbReference type="AlphaFoldDB" id="A0A8J3DCV7"/>
<dbReference type="SMART" id="SM00388">
    <property type="entry name" value="HisKA"/>
    <property type="match status" value="1"/>
</dbReference>
<protein>
    <recommendedName>
        <fullName evidence="2">histidine kinase</fullName>
        <ecNumber evidence="2">2.7.13.3</ecNumber>
    </recommendedName>
</protein>
<gene>
    <name evidence="9" type="ORF">GCM10007390_34940</name>
</gene>
<feature type="coiled-coil region" evidence="6">
    <location>
        <begin position="235"/>
        <end position="262"/>
    </location>
</feature>
<accession>A0A8J3DCV7</accession>
<proteinExistence type="predicted"/>
<dbReference type="Gene3D" id="3.30.565.10">
    <property type="entry name" value="Histidine kinase-like ATPase, C-terminal domain"/>
    <property type="match status" value="1"/>
</dbReference>
<reference evidence="9 10" key="1">
    <citation type="journal article" date="2014" name="Int. J. Syst. Evol. Microbiol.">
        <title>Complete genome sequence of Corynebacterium casei LMG S-19264T (=DSM 44701T), isolated from a smear-ripened cheese.</title>
        <authorList>
            <consortium name="US DOE Joint Genome Institute (JGI-PGF)"/>
            <person name="Walter F."/>
            <person name="Albersmeier A."/>
            <person name="Kalinowski J."/>
            <person name="Ruckert C."/>
        </authorList>
    </citation>
    <scope>NUCLEOTIDE SEQUENCE [LARGE SCALE GENOMIC DNA]</scope>
    <source>
        <strain evidence="9 10">KCTC 12866</strain>
    </source>
</reference>
<feature type="transmembrane region" description="Helical" evidence="7">
    <location>
        <begin position="212"/>
        <end position="231"/>
    </location>
</feature>
<keyword evidence="4" id="KW-0808">Transferase</keyword>
<dbReference type="PRINTS" id="PR00344">
    <property type="entry name" value="BCTRLSENSOR"/>
</dbReference>
<evidence type="ECO:0000256" key="6">
    <source>
        <dbReference type="SAM" id="Coils"/>
    </source>
</evidence>
<dbReference type="Pfam" id="PF02518">
    <property type="entry name" value="HATPase_c"/>
    <property type="match status" value="1"/>
</dbReference>
<dbReference type="PANTHER" id="PTHR43304">
    <property type="entry name" value="PHYTOCHROME-LIKE PROTEIN CPH1"/>
    <property type="match status" value="1"/>
</dbReference>
<evidence type="ECO:0000313" key="9">
    <source>
        <dbReference type="EMBL" id="GHB77772.1"/>
    </source>
</evidence>
<dbReference type="Pfam" id="PF00512">
    <property type="entry name" value="HisKA"/>
    <property type="match status" value="1"/>
</dbReference>
<dbReference type="EC" id="2.7.13.3" evidence="2"/>
<evidence type="ECO:0000313" key="10">
    <source>
        <dbReference type="Proteomes" id="UP000598271"/>
    </source>
</evidence>
<comment type="catalytic activity">
    <reaction evidence="1">
        <text>ATP + protein L-histidine = ADP + protein N-phospho-L-histidine.</text>
        <dbReference type="EC" id="2.7.13.3"/>
    </reaction>
</comment>
<organism evidence="9 10">
    <name type="scientific">Persicitalea jodogahamensis</name>
    <dbReference type="NCBI Taxonomy" id="402147"/>
    <lineage>
        <taxon>Bacteria</taxon>
        <taxon>Pseudomonadati</taxon>
        <taxon>Bacteroidota</taxon>
        <taxon>Cytophagia</taxon>
        <taxon>Cytophagales</taxon>
        <taxon>Spirosomataceae</taxon>
        <taxon>Persicitalea</taxon>
    </lineage>
</organism>
<evidence type="ECO:0000256" key="4">
    <source>
        <dbReference type="ARBA" id="ARBA00022679"/>
    </source>
</evidence>
<evidence type="ECO:0000259" key="8">
    <source>
        <dbReference type="PROSITE" id="PS50109"/>
    </source>
</evidence>
<keyword evidence="10" id="KW-1185">Reference proteome</keyword>
<evidence type="ECO:0000256" key="2">
    <source>
        <dbReference type="ARBA" id="ARBA00012438"/>
    </source>
</evidence>
<name>A0A8J3DCV7_9BACT</name>
<dbReference type="SUPFAM" id="SSF55874">
    <property type="entry name" value="ATPase domain of HSP90 chaperone/DNA topoisomerase II/histidine kinase"/>
    <property type="match status" value="1"/>
</dbReference>
<dbReference type="InterPro" id="IPR007891">
    <property type="entry name" value="CHASE3"/>
</dbReference>
<dbReference type="Proteomes" id="UP000598271">
    <property type="component" value="Unassembled WGS sequence"/>
</dbReference>
<keyword evidence="6" id="KW-0175">Coiled coil</keyword>
<dbReference type="CDD" id="cd00082">
    <property type="entry name" value="HisKA"/>
    <property type="match status" value="1"/>
</dbReference>
<evidence type="ECO:0000256" key="5">
    <source>
        <dbReference type="ARBA" id="ARBA00022777"/>
    </source>
</evidence>
<evidence type="ECO:0000256" key="1">
    <source>
        <dbReference type="ARBA" id="ARBA00000085"/>
    </source>
</evidence>
<dbReference type="InterPro" id="IPR003661">
    <property type="entry name" value="HisK_dim/P_dom"/>
</dbReference>
<keyword evidence="7" id="KW-0812">Transmembrane</keyword>
<keyword evidence="7" id="KW-0472">Membrane</keyword>
<dbReference type="InterPro" id="IPR005467">
    <property type="entry name" value="His_kinase_dom"/>
</dbReference>
<evidence type="ECO:0000256" key="7">
    <source>
        <dbReference type="SAM" id="Phobius"/>
    </source>
</evidence>
<dbReference type="InterPro" id="IPR036097">
    <property type="entry name" value="HisK_dim/P_sf"/>
</dbReference>
<dbReference type="InterPro" id="IPR036890">
    <property type="entry name" value="HATPase_C_sf"/>
</dbReference>
<dbReference type="PROSITE" id="PS50109">
    <property type="entry name" value="HIS_KIN"/>
    <property type="match status" value="1"/>
</dbReference>
<feature type="transmembrane region" description="Helical" evidence="7">
    <location>
        <begin position="35"/>
        <end position="55"/>
    </location>
</feature>
<dbReference type="InterPro" id="IPR004358">
    <property type="entry name" value="Sig_transdc_His_kin-like_C"/>
</dbReference>
<dbReference type="InterPro" id="IPR003594">
    <property type="entry name" value="HATPase_dom"/>
</dbReference>
<keyword evidence="3" id="KW-0597">Phosphoprotein</keyword>
<dbReference type="EMBL" id="BMXF01000003">
    <property type="protein sequence ID" value="GHB77772.1"/>
    <property type="molecule type" value="Genomic_DNA"/>
</dbReference>
<dbReference type="GO" id="GO:0000155">
    <property type="term" value="F:phosphorelay sensor kinase activity"/>
    <property type="evidence" value="ECO:0007669"/>
    <property type="project" value="InterPro"/>
</dbReference>
<comment type="caution">
    <text evidence="9">The sequence shown here is derived from an EMBL/GenBank/DDBJ whole genome shotgun (WGS) entry which is preliminary data.</text>
</comment>
<evidence type="ECO:0000256" key="3">
    <source>
        <dbReference type="ARBA" id="ARBA00022553"/>
    </source>
</evidence>
<dbReference type="SMART" id="SM00387">
    <property type="entry name" value="HATPase_c"/>
    <property type="match status" value="1"/>
</dbReference>
<keyword evidence="5" id="KW-0418">Kinase</keyword>
<dbReference type="InterPro" id="IPR052162">
    <property type="entry name" value="Sensor_kinase/Photoreceptor"/>
</dbReference>
<keyword evidence="7" id="KW-1133">Transmembrane helix</keyword>
<dbReference type="Gene3D" id="1.10.287.130">
    <property type="match status" value="1"/>
</dbReference>
<dbReference type="PANTHER" id="PTHR43304:SF1">
    <property type="entry name" value="PAC DOMAIN-CONTAINING PROTEIN"/>
    <property type="match status" value="1"/>
</dbReference>
<feature type="domain" description="Histidine kinase" evidence="8">
    <location>
        <begin position="265"/>
        <end position="493"/>
    </location>
</feature>